<feature type="compositionally biased region" description="Low complexity" evidence="1">
    <location>
        <begin position="272"/>
        <end position="284"/>
    </location>
</feature>
<feature type="region of interest" description="Disordered" evidence="1">
    <location>
        <begin position="150"/>
        <end position="290"/>
    </location>
</feature>
<dbReference type="InterPro" id="IPR023780">
    <property type="entry name" value="Chromo_domain"/>
</dbReference>
<dbReference type="InterPro" id="IPR016197">
    <property type="entry name" value="Chromo-like_dom_sf"/>
</dbReference>
<organism evidence="3 4">
    <name type="scientific">Parastrongyloides trichosuri</name>
    <name type="common">Possum-specific nematode worm</name>
    <dbReference type="NCBI Taxonomy" id="131310"/>
    <lineage>
        <taxon>Eukaryota</taxon>
        <taxon>Metazoa</taxon>
        <taxon>Ecdysozoa</taxon>
        <taxon>Nematoda</taxon>
        <taxon>Chromadorea</taxon>
        <taxon>Rhabditida</taxon>
        <taxon>Tylenchina</taxon>
        <taxon>Panagrolaimomorpha</taxon>
        <taxon>Strongyloidoidea</taxon>
        <taxon>Strongyloididae</taxon>
        <taxon>Parastrongyloides</taxon>
    </lineage>
</organism>
<feature type="region of interest" description="Disordered" evidence="1">
    <location>
        <begin position="339"/>
        <end position="378"/>
    </location>
</feature>
<dbReference type="Pfam" id="PF00385">
    <property type="entry name" value="Chromo"/>
    <property type="match status" value="1"/>
</dbReference>
<feature type="region of interest" description="Disordered" evidence="1">
    <location>
        <begin position="56"/>
        <end position="128"/>
    </location>
</feature>
<dbReference type="GO" id="GO:0000785">
    <property type="term" value="C:chromatin"/>
    <property type="evidence" value="ECO:0007669"/>
    <property type="project" value="TreeGrafter"/>
</dbReference>
<dbReference type="CDD" id="cd18644">
    <property type="entry name" value="CD_polycomb"/>
    <property type="match status" value="1"/>
</dbReference>
<dbReference type="InterPro" id="IPR052458">
    <property type="entry name" value="PcG_PRC1-like_component"/>
</dbReference>
<evidence type="ECO:0000313" key="4">
    <source>
        <dbReference type="WBParaSite" id="PTRK_0001370100.1"/>
    </source>
</evidence>
<evidence type="ECO:0000313" key="3">
    <source>
        <dbReference type="Proteomes" id="UP000038045"/>
    </source>
</evidence>
<dbReference type="InterPro" id="IPR000953">
    <property type="entry name" value="Chromo/chromo_shadow_dom"/>
</dbReference>
<dbReference type="GO" id="GO:0000122">
    <property type="term" value="P:negative regulation of transcription by RNA polymerase II"/>
    <property type="evidence" value="ECO:0007669"/>
    <property type="project" value="TreeGrafter"/>
</dbReference>
<dbReference type="PROSITE" id="PS50013">
    <property type="entry name" value="CHROMO_2"/>
    <property type="match status" value="1"/>
</dbReference>
<dbReference type="PANTHER" id="PTHR46389:SF3">
    <property type="entry name" value="POLYCOMB GROUP PROTEIN PC"/>
    <property type="match status" value="1"/>
</dbReference>
<feature type="compositionally biased region" description="Basic and acidic residues" evidence="1">
    <location>
        <begin position="150"/>
        <end position="159"/>
    </location>
</feature>
<feature type="compositionally biased region" description="Acidic residues" evidence="1">
    <location>
        <begin position="160"/>
        <end position="175"/>
    </location>
</feature>
<dbReference type="PANTHER" id="PTHR46389">
    <property type="entry name" value="POLYCOMB GROUP PROTEIN PC"/>
    <property type="match status" value="1"/>
</dbReference>
<sequence length="426" mass="47850">MGDDIYIVEKLLNSRIRKNKKEYLVKWKEWGPKHNTWEPEDNILDARLIQEFEENKKTKRKSKDTTTAVKRHSAGVPACTPIPPRKITRRSLNINKDDTNSDDLPSSTLLSNNISNSISPSSLFGVMGNRKSSRKSAVEASAKITNVVKEEKKKIKEIESSDESDFTDKSDEDDTSAASTTDDASIDDVNNESSTSDVEEEEEECVLDRTLIPQQDSIDKQSNQSEDIEDMPILQKEGSINEIIMREDDDTTDSKKESSVGSNELTIDEDNSSSSSEPIINPPICTNRPSKMIKARNLSHSSTTNDICSKIMKETKSHQRHPSGSYSNSREKISNIKKNISNNSNRNHHYNDSSSSPTTSESNIEESTTVSHDNIMEPSGNLSFQSIIKQTFSKNEEPHVFRYNPGEITQFRNEDGELTEAIVLNP</sequence>
<dbReference type="GO" id="GO:0003682">
    <property type="term" value="F:chromatin binding"/>
    <property type="evidence" value="ECO:0007669"/>
    <property type="project" value="TreeGrafter"/>
</dbReference>
<dbReference type="AlphaFoldDB" id="A0A0N4ZY28"/>
<feature type="compositionally biased region" description="Polar residues" evidence="1">
    <location>
        <begin position="212"/>
        <end position="225"/>
    </location>
</feature>
<feature type="compositionally biased region" description="Low complexity" evidence="1">
    <location>
        <begin position="352"/>
        <end position="371"/>
    </location>
</feature>
<reference evidence="4" key="1">
    <citation type="submission" date="2017-02" db="UniProtKB">
        <authorList>
            <consortium name="WormBaseParasite"/>
        </authorList>
    </citation>
    <scope>IDENTIFICATION</scope>
</reference>
<dbReference type="GO" id="GO:0035102">
    <property type="term" value="C:PRC1 complex"/>
    <property type="evidence" value="ECO:0007669"/>
    <property type="project" value="TreeGrafter"/>
</dbReference>
<evidence type="ECO:0000256" key="1">
    <source>
        <dbReference type="SAM" id="MobiDB-lite"/>
    </source>
</evidence>
<dbReference type="Proteomes" id="UP000038045">
    <property type="component" value="Unplaced"/>
</dbReference>
<name>A0A0N4ZY28_PARTI</name>
<proteinExistence type="predicted"/>
<dbReference type="SUPFAM" id="SSF54160">
    <property type="entry name" value="Chromo domain-like"/>
    <property type="match status" value="1"/>
</dbReference>
<evidence type="ECO:0000259" key="2">
    <source>
        <dbReference type="PROSITE" id="PS50013"/>
    </source>
</evidence>
<dbReference type="STRING" id="131310.A0A0N4ZY28"/>
<feature type="domain" description="Chromo" evidence="2">
    <location>
        <begin position="6"/>
        <end position="64"/>
    </location>
</feature>
<dbReference type="Gene3D" id="2.40.50.40">
    <property type="match status" value="1"/>
</dbReference>
<keyword evidence="3" id="KW-1185">Reference proteome</keyword>
<dbReference type="WBParaSite" id="PTRK_0001370100.1">
    <property type="protein sequence ID" value="PTRK_0001370100.1"/>
    <property type="gene ID" value="PTRK_0001370100"/>
</dbReference>
<dbReference type="SMART" id="SM00298">
    <property type="entry name" value="CHROMO"/>
    <property type="match status" value="1"/>
</dbReference>
<feature type="compositionally biased region" description="Low complexity" evidence="1">
    <location>
        <begin position="104"/>
        <end position="123"/>
    </location>
</feature>
<protein>
    <submittedName>
        <fullName evidence="4">Chromo domain-containing protein</fullName>
    </submittedName>
</protein>
<accession>A0A0N4ZY28</accession>